<protein>
    <submittedName>
        <fullName evidence="3">Uncharacterized protein</fullName>
    </submittedName>
</protein>
<reference evidence="3 4" key="1">
    <citation type="submission" date="2018-11" db="EMBL/GenBank/DDBJ databases">
        <authorList>
            <person name="Lopez-Roques C."/>
            <person name="Donnadieu C."/>
            <person name="Bouchez O."/>
            <person name="Klopp C."/>
            <person name="Cabau C."/>
            <person name="Zahm M."/>
        </authorList>
    </citation>
    <scope>NUCLEOTIDE SEQUENCE [LARGE SCALE GENOMIC DNA]</scope>
    <source>
        <strain evidence="3">RS831</strain>
        <tissue evidence="3">Whole body</tissue>
    </source>
</reference>
<evidence type="ECO:0000313" key="4">
    <source>
        <dbReference type="Proteomes" id="UP000283210"/>
    </source>
</evidence>
<feature type="region of interest" description="Disordered" evidence="1">
    <location>
        <begin position="255"/>
        <end position="283"/>
    </location>
</feature>
<proteinExistence type="predicted"/>
<accession>A0A437DAP8</accession>
<evidence type="ECO:0000256" key="2">
    <source>
        <dbReference type="SAM" id="SignalP"/>
    </source>
</evidence>
<organism evidence="3 4">
    <name type="scientific">Oryzias javanicus</name>
    <name type="common">Javanese ricefish</name>
    <name type="synonym">Aplocheilus javanicus</name>
    <dbReference type="NCBI Taxonomy" id="123683"/>
    <lineage>
        <taxon>Eukaryota</taxon>
        <taxon>Metazoa</taxon>
        <taxon>Chordata</taxon>
        <taxon>Craniata</taxon>
        <taxon>Vertebrata</taxon>
        <taxon>Euteleostomi</taxon>
        <taxon>Actinopterygii</taxon>
        <taxon>Neopterygii</taxon>
        <taxon>Teleostei</taxon>
        <taxon>Neoteleostei</taxon>
        <taxon>Acanthomorphata</taxon>
        <taxon>Ovalentaria</taxon>
        <taxon>Atherinomorphae</taxon>
        <taxon>Beloniformes</taxon>
        <taxon>Adrianichthyidae</taxon>
        <taxon>Oryziinae</taxon>
        <taxon>Oryzias</taxon>
    </lineage>
</organism>
<evidence type="ECO:0000256" key="1">
    <source>
        <dbReference type="SAM" id="MobiDB-lite"/>
    </source>
</evidence>
<sequence length="566" mass="63828">MALQLRVSWLFMLMCVCFLPQDGYRHVHGRYLFGGPLTSDQFNPGKFLEANFENNLEYLRQLYKNGNNARPVRSLMEEVQPGLPGSVQKRDKPLVFQKEMSNNGAWRRRGAGCRDECPSFDPVRSIKSRISTRENQEFSPTPQKQVAVRPDSSGKENGGLSRGNRETLRFSNKQFFQSNYKPPGHTLLSLDSSSGKDFFSGRRVVSAPNTPKSLSQNYNHLSRKKMPSLPLNGNGNVLKSKYRSNRKYLSKRYKTPSAGFDKGLQRGIQTGPPPQKPQFLSSYVPRSQPNVKHLKKPAPLFQSFQSNASKRAKSVHHPSMLNQGVSSGFVVISNNRFPQNTRGDITVQYKPAKLLDNPHLVMKVPNSRHSSTTECKYLDYQKVDARTPLKDDIKLDLNGQKLVADLQESNTSVTKPREANLKQRVMPSNLSENQLKSFSAQDRFLLVNGGYEDALKAGLLKPLSQPDFPILSSMLNEDPAKLEPWPSLLLPEPPASNCVVWKDTQRSPPQKSQRLSQPSENAYLASKNRSARATASVSKICFTPNKLSCFHLQFKLWYCLLVIVKT</sequence>
<reference evidence="3 4" key="2">
    <citation type="submission" date="2019-01" db="EMBL/GenBank/DDBJ databases">
        <title>A chromosome length genome reference of the Java medaka (oryzias javanicus).</title>
        <authorList>
            <person name="Herpin A."/>
            <person name="Takehana Y."/>
            <person name="Naruse K."/>
            <person name="Ansai S."/>
            <person name="Kawaguchi M."/>
        </authorList>
    </citation>
    <scope>NUCLEOTIDE SEQUENCE [LARGE SCALE GENOMIC DNA]</scope>
    <source>
        <strain evidence="3">RS831</strain>
        <tissue evidence="3">Whole body</tissue>
    </source>
</reference>
<evidence type="ECO:0000313" key="3">
    <source>
        <dbReference type="EMBL" id="RVE71967.1"/>
    </source>
</evidence>
<feature type="signal peptide" evidence="2">
    <location>
        <begin position="1"/>
        <end position="29"/>
    </location>
</feature>
<keyword evidence="2" id="KW-0732">Signal</keyword>
<gene>
    <name evidence="3" type="ORF">OJAV_G00057200</name>
</gene>
<feature type="chain" id="PRO_5019042349" evidence="2">
    <location>
        <begin position="30"/>
        <end position="566"/>
    </location>
</feature>
<keyword evidence="4" id="KW-1185">Reference proteome</keyword>
<feature type="region of interest" description="Disordered" evidence="1">
    <location>
        <begin position="124"/>
        <end position="167"/>
    </location>
</feature>
<dbReference type="Proteomes" id="UP000283210">
    <property type="component" value="Chromosome 6"/>
</dbReference>
<dbReference type="OrthoDB" id="8686413at2759"/>
<dbReference type="EMBL" id="CM012442">
    <property type="protein sequence ID" value="RVE71967.1"/>
    <property type="molecule type" value="Genomic_DNA"/>
</dbReference>
<dbReference type="AlphaFoldDB" id="A0A437DAP8"/>
<name>A0A437DAP8_ORYJA</name>